<accession>A0AAV4MR37</accession>
<dbReference type="Proteomes" id="UP001054945">
    <property type="component" value="Unassembled WGS sequence"/>
</dbReference>
<proteinExistence type="predicted"/>
<comment type="caution">
    <text evidence="1">The sequence shown here is derived from an EMBL/GenBank/DDBJ whole genome shotgun (WGS) entry which is preliminary data.</text>
</comment>
<evidence type="ECO:0000313" key="1">
    <source>
        <dbReference type="EMBL" id="GIX74828.1"/>
    </source>
</evidence>
<evidence type="ECO:0000313" key="2">
    <source>
        <dbReference type="Proteomes" id="UP001054945"/>
    </source>
</evidence>
<reference evidence="1 2" key="1">
    <citation type="submission" date="2021-06" db="EMBL/GenBank/DDBJ databases">
        <title>Caerostris extrusa draft genome.</title>
        <authorList>
            <person name="Kono N."/>
            <person name="Arakawa K."/>
        </authorList>
    </citation>
    <scope>NUCLEOTIDE SEQUENCE [LARGE SCALE GENOMIC DNA]</scope>
</reference>
<dbReference type="EMBL" id="BPLR01020101">
    <property type="protein sequence ID" value="GIX74828.1"/>
    <property type="molecule type" value="Genomic_DNA"/>
</dbReference>
<dbReference type="AlphaFoldDB" id="A0AAV4MR37"/>
<protein>
    <submittedName>
        <fullName evidence="1">Uncharacterized protein</fullName>
    </submittedName>
</protein>
<keyword evidence="2" id="KW-1185">Reference proteome</keyword>
<gene>
    <name evidence="1" type="ORF">CEXT_570841</name>
</gene>
<organism evidence="1 2">
    <name type="scientific">Caerostris extrusa</name>
    <name type="common">Bark spider</name>
    <name type="synonym">Caerostris bankana</name>
    <dbReference type="NCBI Taxonomy" id="172846"/>
    <lineage>
        <taxon>Eukaryota</taxon>
        <taxon>Metazoa</taxon>
        <taxon>Ecdysozoa</taxon>
        <taxon>Arthropoda</taxon>
        <taxon>Chelicerata</taxon>
        <taxon>Arachnida</taxon>
        <taxon>Araneae</taxon>
        <taxon>Araneomorphae</taxon>
        <taxon>Entelegynae</taxon>
        <taxon>Araneoidea</taxon>
        <taxon>Araneidae</taxon>
        <taxon>Caerostris</taxon>
    </lineage>
</organism>
<sequence>MTIRHHPYATIRPRGIFFSTLLSNPLGYFQSKERLRGAVPFHRKLFRPDSIPPPPVEGGRLIRPLA</sequence>
<name>A0AAV4MR37_CAEEX</name>